<organism evidence="1 2">
    <name type="scientific">Rhodovulum euryhalinum</name>
    <dbReference type="NCBI Taxonomy" id="35805"/>
    <lineage>
        <taxon>Bacteria</taxon>
        <taxon>Pseudomonadati</taxon>
        <taxon>Pseudomonadota</taxon>
        <taxon>Alphaproteobacteria</taxon>
        <taxon>Rhodobacterales</taxon>
        <taxon>Paracoccaceae</taxon>
        <taxon>Rhodovulum</taxon>
    </lineage>
</organism>
<dbReference type="AlphaFoldDB" id="A0A4V2SAH2"/>
<protein>
    <submittedName>
        <fullName evidence="1">Uncharacterized protein DUF934</fullName>
    </submittedName>
</protein>
<accession>A0A4V2SAH2</accession>
<dbReference type="InterPro" id="IPR008318">
    <property type="entry name" value="UCP030820"/>
</dbReference>
<comment type="caution">
    <text evidence="1">The sequence shown here is derived from an EMBL/GenBank/DDBJ whole genome shotgun (WGS) entry which is preliminary data.</text>
</comment>
<evidence type="ECO:0000313" key="2">
    <source>
        <dbReference type="Proteomes" id="UP000295142"/>
    </source>
</evidence>
<sequence length="146" mass="15417">MTGAGGSIIVTDAGFAVPVPGERFVPLAILGEATPRAVDLAPEDDPAALAPLLHAIAAIRIAFPVFSDGRGFSLARDLRRMGFRGRLRAAGHLIADQYPLARACGFDEVEIGAELAARQPEADWRCAACRGRGYLDRIKGPEPNPG</sequence>
<evidence type="ECO:0000313" key="1">
    <source>
        <dbReference type="EMBL" id="TCO71660.1"/>
    </source>
</evidence>
<dbReference type="Proteomes" id="UP000295142">
    <property type="component" value="Unassembled WGS sequence"/>
</dbReference>
<keyword evidence="2" id="KW-1185">Reference proteome</keyword>
<reference evidence="1 2" key="1">
    <citation type="submission" date="2019-03" db="EMBL/GenBank/DDBJ databases">
        <title>Genomic Encyclopedia of Type Strains, Phase IV (KMG-IV): sequencing the most valuable type-strain genomes for metagenomic binning, comparative biology and taxonomic classification.</title>
        <authorList>
            <person name="Goeker M."/>
        </authorList>
    </citation>
    <scope>NUCLEOTIDE SEQUENCE [LARGE SCALE GENOMIC DNA]</scope>
    <source>
        <strain evidence="1 2">DSM 4868</strain>
    </source>
</reference>
<dbReference type="OrthoDB" id="9800421at2"/>
<proteinExistence type="predicted"/>
<dbReference type="Pfam" id="PF06073">
    <property type="entry name" value="DUF934"/>
    <property type="match status" value="1"/>
</dbReference>
<dbReference type="RefSeq" id="WP_132543998.1">
    <property type="nucleotide sequence ID" value="NZ_SLWW01000006.1"/>
</dbReference>
<dbReference type="EMBL" id="SLWW01000006">
    <property type="protein sequence ID" value="TCO71660.1"/>
    <property type="molecule type" value="Genomic_DNA"/>
</dbReference>
<name>A0A4V2SAH2_9RHOB</name>
<gene>
    <name evidence="1" type="ORF">EV655_106153</name>
</gene>